<reference evidence="8 9" key="1">
    <citation type="submission" date="2024-07" db="EMBL/GenBank/DDBJ databases">
        <title>Section-level genome sequencing and comparative genomics of Aspergillus sections Usti and Cavernicolus.</title>
        <authorList>
            <consortium name="Lawrence Berkeley National Laboratory"/>
            <person name="Nybo J.L."/>
            <person name="Vesth T.C."/>
            <person name="Theobald S."/>
            <person name="Frisvad J.C."/>
            <person name="Larsen T.O."/>
            <person name="Kjaerboelling I."/>
            <person name="Rothschild-Mancinelli K."/>
            <person name="Lyhne E.K."/>
            <person name="Kogle M.E."/>
            <person name="Barry K."/>
            <person name="Clum A."/>
            <person name="Na H."/>
            <person name="Ledsgaard L."/>
            <person name="Lin J."/>
            <person name="Lipzen A."/>
            <person name="Kuo A."/>
            <person name="Riley R."/>
            <person name="Mondo S."/>
            <person name="Labutti K."/>
            <person name="Haridas S."/>
            <person name="Pangalinan J."/>
            <person name="Salamov A.A."/>
            <person name="Simmons B.A."/>
            <person name="Magnuson J.K."/>
            <person name="Chen J."/>
            <person name="Drula E."/>
            <person name="Henrissat B."/>
            <person name="Wiebenga A."/>
            <person name="Lubbers R.J."/>
            <person name="Gomes A.C."/>
            <person name="Makela M.R."/>
            <person name="Stajich J."/>
            <person name="Grigoriev I.V."/>
            <person name="Mortensen U.H."/>
            <person name="De Vries R.P."/>
            <person name="Baker S.E."/>
            <person name="Andersen M.R."/>
        </authorList>
    </citation>
    <scope>NUCLEOTIDE SEQUENCE [LARGE SCALE GENOMIC DNA]</scope>
    <source>
        <strain evidence="8 9">CBS 123904</strain>
    </source>
</reference>
<evidence type="ECO:0000313" key="8">
    <source>
        <dbReference type="EMBL" id="KAL2839754.1"/>
    </source>
</evidence>
<feature type="region of interest" description="Disordered" evidence="5">
    <location>
        <begin position="32"/>
        <end position="80"/>
    </location>
</feature>
<keyword evidence="4 6" id="KW-0472">Membrane</keyword>
<dbReference type="CDD" id="cd17502">
    <property type="entry name" value="MFS_Azr1_MDR_like"/>
    <property type="match status" value="1"/>
</dbReference>
<accession>A0ABR4JI86</accession>
<dbReference type="PANTHER" id="PTHR23501:SF199">
    <property type="entry name" value="MFS EFFLUX TRANSPORTER INPD-RELATED"/>
    <property type="match status" value="1"/>
</dbReference>
<organism evidence="8 9">
    <name type="scientific">Aspergillus pseudoustus</name>
    <dbReference type="NCBI Taxonomy" id="1810923"/>
    <lineage>
        <taxon>Eukaryota</taxon>
        <taxon>Fungi</taxon>
        <taxon>Dikarya</taxon>
        <taxon>Ascomycota</taxon>
        <taxon>Pezizomycotina</taxon>
        <taxon>Eurotiomycetes</taxon>
        <taxon>Eurotiomycetidae</taxon>
        <taxon>Eurotiales</taxon>
        <taxon>Aspergillaceae</taxon>
        <taxon>Aspergillus</taxon>
        <taxon>Aspergillus subgen. Nidulantes</taxon>
    </lineage>
</organism>
<dbReference type="SUPFAM" id="SSF103473">
    <property type="entry name" value="MFS general substrate transporter"/>
    <property type="match status" value="2"/>
</dbReference>
<feature type="transmembrane region" description="Helical" evidence="6">
    <location>
        <begin position="422"/>
        <end position="442"/>
    </location>
</feature>
<feature type="transmembrane region" description="Helical" evidence="6">
    <location>
        <begin position="448"/>
        <end position="471"/>
    </location>
</feature>
<feature type="transmembrane region" description="Helical" evidence="6">
    <location>
        <begin position="214"/>
        <end position="233"/>
    </location>
</feature>
<dbReference type="Gene3D" id="1.20.1720.10">
    <property type="entry name" value="Multidrug resistance protein D"/>
    <property type="match status" value="1"/>
</dbReference>
<dbReference type="Proteomes" id="UP001610446">
    <property type="component" value="Unassembled WGS sequence"/>
</dbReference>
<evidence type="ECO:0000256" key="3">
    <source>
        <dbReference type="ARBA" id="ARBA00022989"/>
    </source>
</evidence>
<feature type="transmembrane region" description="Helical" evidence="6">
    <location>
        <begin position="316"/>
        <end position="335"/>
    </location>
</feature>
<feature type="transmembrane region" description="Helical" evidence="6">
    <location>
        <begin position="127"/>
        <end position="145"/>
    </location>
</feature>
<dbReference type="PROSITE" id="PS50850">
    <property type="entry name" value="MFS"/>
    <property type="match status" value="1"/>
</dbReference>
<dbReference type="InterPro" id="IPR011701">
    <property type="entry name" value="MFS"/>
</dbReference>
<feature type="domain" description="Major facilitator superfamily (MFS) profile" evidence="7">
    <location>
        <begin position="92"/>
        <end position="580"/>
    </location>
</feature>
<sequence length="590" mass="63922">MRGKYQHRFRRSSAKSDLTSRFLPLQSMDSVYQTQGERWSEEQQAPPPQKIPLDSVGPKPEDPPSQGRDRGGDSSGPVKETTYSSVWKRATIMLGLCLALLCMSLDNSILATAIPKITDEFSSLDDMGWYVSAYSLAQCSMTLVYGKLFTYYTIKWVYLIALFLFELGSLICGVAPSSIALIIGRAVAGVGGSGLYVGSLLIVSVIIPANKRPLYNGILSSLYATAGVFGPLIGGALTDYASWRWCFYINLPIGGVTGFFILLLFHAARPTKQRHSSAREQLLELDIVGLIMFIPALISLLLALQWGGAEYPWHSWRIILLIIVFGVLILAFAGVEYWQKDRATIPVGLIRRRDVWGTGLFSFFLVGSIVIFTYYLPIWFQSVKGTSATMSGVMNIPLIVSVAITAMLAGWAVSAVGYYTPFMYACAVIASIGAGMLSTLTVGSGHPAWIGFQALYGIGAGIGFGLPIAVIQVSLPTDKISSGTAIITFIQGLTGALCNFIAQSVFQTQLMRVLMEKAPNLDADKLMDSGATMLRHLVEPDMLPAVLDAYNTAIMRVFTLGAGLAAASVLGVLPLRWVNVKEKKLEPAAG</sequence>
<evidence type="ECO:0000313" key="9">
    <source>
        <dbReference type="Proteomes" id="UP001610446"/>
    </source>
</evidence>
<evidence type="ECO:0000256" key="6">
    <source>
        <dbReference type="SAM" id="Phobius"/>
    </source>
</evidence>
<dbReference type="InterPro" id="IPR020846">
    <property type="entry name" value="MFS_dom"/>
</dbReference>
<name>A0ABR4JI86_9EURO</name>
<comment type="caution">
    <text evidence="8">The sequence shown here is derived from an EMBL/GenBank/DDBJ whole genome shotgun (WGS) entry which is preliminary data.</text>
</comment>
<feature type="transmembrane region" description="Helical" evidence="6">
    <location>
        <begin position="285"/>
        <end position="304"/>
    </location>
</feature>
<feature type="compositionally biased region" description="Basic and acidic residues" evidence="5">
    <location>
        <begin position="59"/>
        <end position="72"/>
    </location>
</feature>
<feature type="transmembrane region" description="Helical" evidence="6">
    <location>
        <begin position="553"/>
        <end position="575"/>
    </location>
</feature>
<evidence type="ECO:0000259" key="7">
    <source>
        <dbReference type="PROSITE" id="PS50850"/>
    </source>
</evidence>
<feature type="transmembrane region" description="Helical" evidence="6">
    <location>
        <begin position="355"/>
        <end position="376"/>
    </location>
</feature>
<dbReference type="EMBL" id="JBFXLU010000129">
    <property type="protein sequence ID" value="KAL2839754.1"/>
    <property type="molecule type" value="Genomic_DNA"/>
</dbReference>
<feature type="transmembrane region" description="Helical" evidence="6">
    <location>
        <begin position="483"/>
        <end position="506"/>
    </location>
</feature>
<gene>
    <name evidence="8" type="ORF">BJY01DRAFT_237005</name>
</gene>
<keyword evidence="2 6" id="KW-0812">Transmembrane</keyword>
<dbReference type="PANTHER" id="PTHR23501">
    <property type="entry name" value="MAJOR FACILITATOR SUPERFAMILY"/>
    <property type="match status" value="1"/>
</dbReference>
<dbReference type="Gene3D" id="1.20.1250.20">
    <property type="entry name" value="MFS general substrate transporter like domains"/>
    <property type="match status" value="1"/>
</dbReference>
<feature type="transmembrane region" description="Helical" evidence="6">
    <location>
        <begin position="92"/>
        <end position="115"/>
    </location>
</feature>
<evidence type="ECO:0000256" key="1">
    <source>
        <dbReference type="ARBA" id="ARBA00004141"/>
    </source>
</evidence>
<feature type="transmembrane region" description="Helical" evidence="6">
    <location>
        <begin position="182"/>
        <end position="207"/>
    </location>
</feature>
<comment type="subcellular location">
    <subcellularLocation>
        <location evidence="1">Membrane</location>
        <topology evidence="1">Multi-pass membrane protein</topology>
    </subcellularLocation>
</comment>
<protein>
    <submittedName>
        <fullName evidence="8">Major facilitator superfamily-domain-containing protein</fullName>
    </submittedName>
</protein>
<evidence type="ECO:0000256" key="2">
    <source>
        <dbReference type="ARBA" id="ARBA00022692"/>
    </source>
</evidence>
<feature type="transmembrane region" description="Helical" evidence="6">
    <location>
        <begin position="396"/>
        <end position="415"/>
    </location>
</feature>
<keyword evidence="9" id="KW-1185">Reference proteome</keyword>
<feature type="transmembrane region" description="Helical" evidence="6">
    <location>
        <begin position="157"/>
        <end position="176"/>
    </location>
</feature>
<feature type="transmembrane region" description="Helical" evidence="6">
    <location>
        <begin position="245"/>
        <end position="265"/>
    </location>
</feature>
<evidence type="ECO:0000256" key="4">
    <source>
        <dbReference type="ARBA" id="ARBA00023136"/>
    </source>
</evidence>
<dbReference type="InterPro" id="IPR036259">
    <property type="entry name" value="MFS_trans_sf"/>
</dbReference>
<evidence type="ECO:0000256" key="5">
    <source>
        <dbReference type="SAM" id="MobiDB-lite"/>
    </source>
</evidence>
<proteinExistence type="predicted"/>
<keyword evidence="3 6" id="KW-1133">Transmembrane helix</keyword>
<dbReference type="Pfam" id="PF07690">
    <property type="entry name" value="MFS_1"/>
    <property type="match status" value="1"/>
</dbReference>